<keyword evidence="5" id="KW-1185">Reference proteome</keyword>
<dbReference type="AlphaFoldDB" id="A0A437QM51"/>
<dbReference type="GO" id="GO:0042597">
    <property type="term" value="C:periplasmic space"/>
    <property type="evidence" value="ECO:0007669"/>
    <property type="project" value="InterPro"/>
</dbReference>
<proteinExistence type="inferred from homology"/>
<reference evidence="4 5" key="1">
    <citation type="submission" date="2019-01" db="EMBL/GenBank/DDBJ databases">
        <authorList>
            <person name="Chen W.-M."/>
        </authorList>
    </citation>
    <scope>NUCLEOTIDE SEQUENCE [LARGE SCALE GENOMIC DNA]</scope>
    <source>
        <strain evidence="4 5">KYPC3</strain>
    </source>
</reference>
<dbReference type="Proteomes" id="UP000283077">
    <property type="component" value="Unassembled WGS sequence"/>
</dbReference>
<gene>
    <name evidence="4" type="ORF">EOE67_13480</name>
</gene>
<dbReference type="GO" id="GO:0020037">
    <property type="term" value="F:heme binding"/>
    <property type="evidence" value="ECO:0007669"/>
    <property type="project" value="InterPro"/>
</dbReference>
<protein>
    <submittedName>
        <fullName evidence="4">Uncharacterized protein</fullName>
    </submittedName>
</protein>
<dbReference type="InterPro" id="IPR009155">
    <property type="entry name" value="Cyt_b562"/>
</dbReference>
<feature type="chain" id="PRO_5019184344" evidence="3">
    <location>
        <begin position="27"/>
        <end position="144"/>
    </location>
</feature>
<keyword evidence="2 3" id="KW-0732">Signal</keyword>
<dbReference type="GO" id="GO:0022900">
    <property type="term" value="P:electron transport chain"/>
    <property type="evidence" value="ECO:0007669"/>
    <property type="project" value="InterPro"/>
</dbReference>
<organism evidence="4 5">
    <name type="scientific">Rheinheimera riviphila</name>
    <dbReference type="NCBI Taxonomy" id="1834037"/>
    <lineage>
        <taxon>Bacteria</taxon>
        <taxon>Pseudomonadati</taxon>
        <taxon>Pseudomonadota</taxon>
        <taxon>Gammaproteobacteria</taxon>
        <taxon>Chromatiales</taxon>
        <taxon>Chromatiaceae</taxon>
        <taxon>Rheinheimera</taxon>
    </lineage>
</organism>
<dbReference type="SUPFAM" id="SSF47175">
    <property type="entry name" value="Cytochromes"/>
    <property type="match status" value="1"/>
</dbReference>
<evidence type="ECO:0000256" key="2">
    <source>
        <dbReference type="ARBA" id="ARBA00022729"/>
    </source>
</evidence>
<evidence type="ECO:0000313" key="5">
    <source>
        <dbReference type="Proteomes" id="UP000283077"/>
    </source>
</evidence>
<dbReference type="RefSeq" id="WP_127699773.1">
    <property type="nucleotide sequence ID" value="NZ_SACS01000014.1"/>
</dbReference>
<sequence>MTLLKDLSLILLLLCGAVQFSGKTYAEEPVPTVIASTDVEATMKAMAFAYKKAMTAADVPQMQQQISELQQLVASVQLVQFSPEKQVKFQQGLTEVQLQLDLVQASLVANNHEQAKQQLQQVDILKKQYHKERSPSFWQLLFGN</sequence>
<name>A0A437QM51_9GAMM</name>
<evidence type="ECO:0000256" key="1">
    <source>
        <dbReference type="ARBA" id="ARBA00005523"/>
    </source>
</evidence>
<dbReference type="Gene3D" id="1.20.120.10">
    <property type="entry name" value="Cytochrome c/b562"/>
    <property type="match status" value="1"/>
</dbReference>
<dbReference type="GO" id="GO:0005506">
    <property type="term" value="F:iron ion binding"/>
    <property type="evidence" value="ECO:0007669"/>
    <property type="project" value="InterPro"/>
</dbReference>
<dbReference type="Pfam" id="PF07361">
    <property type="entry name" value="Cytochrom_B562"/>
    <property type="match status" value="1"/>
</dbReference>
<comment type="similarity">
    <text evidence="1">Belongs to the cytochrome b562 family.</text>
</comment>
<dbReference type="EMBL" id="SACS01000014">
    <property type="protein sequence ID" value="RVU35601.1"/>
    <property type="molecule type" value="Genomic_DNA"/>
</dbReference>
<dbReference type="GO" id="GO:0009055">
    <property type="term" value="F:electron transfer activity"/>
    <property type="evidence" value="ECO:0007669"/>
    <property type="project" value="InterPro"/>
</dbReference>
<feature type="signal peptide" evidence="3">
    <location>
        <begin position="1"/>
        <end position="26"/>
    </location>
</feature>
<evidence type="ECO:0000256" key="3">
    <source>
        <dbReference type="SAM" id="SignalP"/>
    </source>
</evidence>
<comment type="caution">
    <text evidence="4">The sequence shown here is derived from an EMBL/GenBank/DDBJ whole genome shotgun (WGS) entry which is preliminary data.</text>
</comment>
<dbReference type="InterPro" id="IPR010980">
    <property type="entry name" value="Cyt_c/b562"/>
</dbReference>
<accession>A0A437QM51</accession>
<evidence type="ECO:0000313" key="4">
    <source>
        <dbReference type="EMBL" id="RVU35601.1"/>
    </source>
</evidence>
<dbReference type="OrthoDB" id="5917034at2"/>